<dbReference type="EMBL" id="MCOG01000012">
    <property type="protein sequence ID" value="ORY80593.1"/>
    <property type="molecule type" value="Genomic_DNA"/>
</dbReference>
<proteinExistence type="predicted"/>
<feature type="compositionally biased region" description="Basic and acidic residues" evidence="1">
    <location>
        <begin position="10"/>
        <end position="28"/>
    </location>
</feature>
<gene>
    <name evidence="2" type="ORF">LY90DRAFT_500374</name>
</gene>
<feature type="region of interest" description="Disordered" evidence="1">
    <location>
        <begin position="1"/>
        <end position="67"/>
    </location>
</feature>
<evidence type="ECO:0000256" key="1">
    <source>
        <dbReference type="SAM" id="MobiDB-lite"/>
    </source>
</evidence>
<comment type="caution">
    <text evidence="2">The sequence shown here is derived from an EMBL/GenBank/DDBJ whole genome shotgun (WGS) entry which is preliminary data.</text>
</comment>
<reference evidence="2 3" key="1">
    <citation type="submission" date="2016-08" db="EMBL/GenBank/DDBJ databases">
        <title>A Parts List for Fungal Cellulosomes Revealed by Comparative Genomics.</title>
        <authorList>
            <consortium name="DOE Joint Genome Institute"/>
            <person name="Haitjema C.H."/>
            <person name="Gilmore S.P."/>
            <person name="Henske J.K."/>
            <person name="Solomon K.V."/>
            <person name="De Groot R."/>
            <person name="Kuo A."/>
            <person name="Mondo S.J."/>
            <person name="Salamov A.A."/>
            <person name="Labutti K."/>
            <person name="Zhao Z."/>
            <person name="Chiniquy J."/>
            <person name="Barry K."/>
            <person name="Brewer H.M."/>
            <person name="Purvine S.O."/>
            <person name="Wright A.T."/>
            <person name="Boxma B."/>
            <person name="Van Alen T."/>
            <person name="Hackstein J.H."/>
            <person name="Baker S.E."/>
            <person name="Grigoriev I.V."/>
            <person name="O'Malley M.A."/>
        </authorList>
    </citation>
    <scope>NUCLEOTIDE SEQUENCE [LARGE SCALE GENOMIC DNA]</scope>
    <source>
        <strain evidence="2 3">G1</strain>
    </source>
</reference>
<accession>A0A1Y2F9P8</accession>
<keyword evidence="3" id="KW-1185">Reference proteome</keyword>
<protein>
    <submittedName>
        <fullName evidence="2">Uncharacterized protein</fullName>
    </submittedName>
</protein>
<feature type="compositionally biased region" description="Basic residues" evidence="1">
    <location>
        <begin position="29"/>
        <end position="41"/>
    </location>
</feature>
<sequence length="123" mass="14442">MGSNCINTGHSKDKEISTFNEDLKEKTTLPKRNKNKKKISKKKENLNNLNHSTLEKEGFPESESLTDPLPEFMQEQQINDQIHQYLNLPNYQLQKYVFEILDNENFVSLVQKINELYSSYICD</sequence>
<organism evidence="2 3">
    <name type="scientific">Neocallimastix californiae</name>
    <dbReference type="NCBI Taxonomy" id="1754190"/>
    <lineage>
        <taxon>Eukaryota</taxon>
        <taxon>Fungi</taxon>
        <taxon>Fungi incertae sedis</taxon>
        <taxon>Chytridiomycota</taxon>
        <taxon>Chytridiomycota incertae sedis</taxon>
        <taxon>Neocallimastigomycetes</taxon>
        <taxon>Neocallimastigales</taxon>
        <taxon>Neocallimastigaceae</taxon>
        <taxon>Neocallimastix</taxon>
    </lineage>
</organism>
<evidence type="ECO:0000313" key="3">
    <source>
        <dbReference type="Proteomes" id="UP000193920"/>
    </source>
</evidence>
<dbReference type="Proteomes" id="UP000193920">
    <property type="component" value="Unassembled WGS sequence"/>
</dbReference>
<name>A0A1Y2F9P8_9FUNG</name>
<dbReference type="AlphaFoldDB" id="A0A1Y2F9P8"/>
<evidence type="ECO:0000313" key="2">
    <source>
        <dbReference type="EMBL" id="ORY80593.1"/>
    </source>
</evidence>